<feature type="region of interest" description="Disordered" evidence="1">
    <location>
        <begin position="158"/>
        <end position="182"/>
    </location>
</feature>
<organism evidence="2 3">
    <name type="scientific">Coprinellus micaceus</name>
    <name type="common">Glistening ink-cap mushroom</name>
    <name type="synonym">Coprinus micaceus</name>
    <dbReference type="NCBI Taxonomy" id="71717"/>
    <lineage>
        <taxon>Eukaryota</taxon>
        <taxon>Fungi</taxon>
        <taxon>Dikarya</taxon>
        <taxon>Basidiomycota</taxon>
        <taxon>Agaricomycotina</taxon>
        <taxon>Agaricomycetes</taxon>
        <taxon>Agaricomycetidae</taxon>
        <taxon>Agaricales</taxon>
        <taxon>Agaricineae</taxon>
        <taxon>Psathyrellaceae</taxon>
        <taxon>Coprinellus</taxon>
    </lineage>
</organism>
<sequence>MSSPAALPHIREWPPLCNALLPVVAAMWLSYTTLPSTITRATSNRWRLEAVTMFDSAHPRSPEESLSLKAASWLSLVLDSDILLAHFLDSDETVRGFVEIHWLGWSMLTDELVRLLNSLTTRVHRQAFGSQLPVQRVQHNPLEDLVRCEDEEYLPPPPDLDAVEDLSAPPLSSPVNSPPHKRPRLPSACELWEAFQSDVDQKLAASALWGETLDACPAIWPLFLSKCAYLLRKALPSSQLSPADSENVLVEDVIYVIRRVRWVLPRTFRTKGWSRVVRSTGFAEAALAWSEPSALACWRQGHIVKLFRFHRVDVVLLVVLLAWTPSSVPLLDLDDPWPSLAPYLLPLPLKVPKRFNLRFPQDVMKVIRTVPDIIPFSSYPASVFFLLSPDNFAEAWRSWFLFVLRARGYQTSHWELPGGNVKPTLFRLLIQSLAEKAKSECVDLTDLSRDPVAKFQYVTDPRVEVVLRRTAQFHHLKKDLNPSDIPGSEAPGLLKIQGRTSFVEPCHDCLSRLPEDRCVQDVVVEVYPTPSEHLGCGITYASREEVLPTTKLSRRPSKKPKPEPKPVLHPDELGLEEIACNEEVISRCHIQVIRFVDSDGNLLDFLAYNAIPEVYLQRMLLHFDQFARMKGLVRGEQFHTYMQGSMVPRGERTPSGGAPGDCHRYYDSLKATDLGSIHALFDNAEASLPMPIVAVSETPSSSFPKKLKPPVRRCRNQISANDGDYSGYGSGAVAEVVVKDEGEQYKEYDEPPLSPLSRQGLLCRDTVYDDVSPRVSTTKSMVVGSEVSAGVYRTRINLSAFDAVPPGQEQSHDRKDSIRNPPNEPQLGSSPVPPRFIDLPPLTTLTPFKGKLPVTFGEVKQWLSKNKGKKSQSWQGGSATASVVHLPPQIELQGCTGSTKELSLSDLLKSKGIEISSDWEDTRTPTNGHTLASSASPKRKPATSAPLTDTEQRDPQVKRVLPLARSQSSESRYVIDDQPSADLAKRDRYLSATPDSTS</sequence>
<comment type="caution">
    <text evidence="2">The sequence shown here is derived from an EMBL/GenBank/DDBJ whole genome shotgun (WGS) entry which is preliminary data.</text>
</comment>
<name>A0A4Y7TFN2_COPMI</name>
<feature type="region of interest" description="Disordered" evidence="1">
    <location>
        <begin position="548"/>
        <end position="569"/>
    </location>
</feature>
<dbReference type="Proteomes" id="UP000298030">
    <property type="component" value="Unassembled WGS sequence"/>
</dbReference>
<accession>A0A4Y7TFN2</accession>
<dbReference type="STRING" id="71717.A0A4Y7TFN2"/>
<dbReference type="AlphaFoldDB" id="A0A4Y7TFN2"/>
<evidence type="ECO:0000313" key="3">
    <source>
        <dbReference type="Proteomes" id="UP000298030"/>
    </source>
</evidence>
<proteinExistence type="predicted"/>
<dbReference type="EMBL" id="QPFP01000013">
    <property type="protein sequence ID" value="TEB32976.1"/>
    <property type="molecule type" value="Genomic_DNA"/>
</dbReference>
<gene>
    <name evidence="2" type="ORF">FA13DRAFT_1790051</name>
</gene>
<reference evidence="2 3" key="1">
    <citation type="journal article" date="2019" name="Nat. Ecol. Evol.">
        <title>Megaphylogeny resolves global patterns of mushroom evolution.</title>
        <authorList>
            <person name="Varga T."/>
            <person name="Krizsan K."/>
            <person name="Foldi C."/>
            <person name="Dima B."/>
            <person name="Sanchez-Garcia M."/>
            <person name="Sanchez-Ramirez S."/>
            <person name="Szollosi G.J."/>
            <person name="Szarkandi J.G."/>
            <person name="Papp V."/>
            <person name="Albert L."/>
            <person name="Andreopoulos W."/>
            <person name="Angelini C."/>
            <person name="Antonin V."/>
            <person name="Barry K.W."/>
            <person name="Bougher N.L."/>
            <person name="Buchanan P."/>
            <person name="Buyck B."/>
            <person name="Bense V."/>
            <person name="Catcheside P."/>
            <person name="Chovatia M."/>
            <person name="Cooper J."/>
            <person name="Damon W."/>
            <person name="Desjardin D."/>
            <person name="Finy P."/>
            <person name="Geml J."/>
            <person name="Haridas S."/>
            <person name="Hughes K."/>
            <person name="Justo A."/>
            <person name="Karasinski D."/>
            <person name="Kautmanova I."/>
            <person name="Kiss B."/>
            <person name="Kocsube S."/>
            <person name="Kotiranta H."/>
            <person name="LaButti K.M."/>
            <person name="Lechner B.E."/>
            <person name="Liimatainen K."/>
            <person name="Lipzen A."/>
            <person name="Lukacs Z."/>
            <person name="Mihaltcheva S."/>
            <person name="Morgado L.N."/>
            <person name="Niskanen T."/>
            <person name="Noordeloos M.E."/>
            <person name="Ohm R.A."/>
            <person name="Ortiz-Santana B."/>
            <person name="Ovrebo C."/>
            <person name="Racz N."/>
            <person name="Riley R."/>
            <person name="Savchenko A."/>
            <person name="Shiryaev A."/>
            <person name="Soop K."/>
            <person name="Spirin V."/>
            <person name="Szebenyi C."/>
            <person name="Tomsovsky M."/>
            <person name="Tulloss R.E."/>
            <person name="Uehling J."/>
            <person name="Grigoriev I.V."/>
            <person name="Vagvolgyi C."/>
            <person name="Papp T."/>
            <person name="Martin F.M."/>
            <person name="Miettinen O."/>
            <person name="Hibbett D.S."/>
            <person name="Nagy L.G."/>
        </authorList>
    </citation>
    <scope>NUCLEOTIDE SEQUENCE [LARGE SCALE GENOMIC DNA]</scope>
    <source>
        <strain evidence="2 3">FP101781</strain>
    </source>
</reference>
<evidence type="ECO:0000256" key="1">
    <source>
        <dbReference type="SAM" id="MobiDB-lite"/>
    </source>
</evidence>
<evidence type="ECO:0000313" key="2">
    <source>
        <dbReference type="EMBL" id="TEB32976.1"/>
    </source>
</evidence>
<feature type="region of interest" description="Disordered" evidence="1">
    <location>
        <begin position="918"/>
        <end position="998"/>
    </location>
</feature>
<protein>
    <submittedName>
        <fullName evidence="2">Uncharacterized protein</fullName>
    </submittedName>
</protein>
<feature type="compositionally biased region" description="Polar residues" evidence="1">
    <location>
        <begin position="924"/>
        <end position="936"/>
    </location>
</feature>
<keyword evidence="3" id="KW-1185">Reference proteome</keyword>
<feature type="compositionally biased region" description="Basic and acidic residues" evidence="1">
    <location>
        <begin position="560"/>
        <end position="569"/>
    </location>
</feature>
<feature type="region of interest" description="Disordered" evidence="1">
    <location>
        <begin position="802"/>
        <end position="836"/>
    </location>
</feature>